<name>A0A7J8MS98_9ROSI</name>
<evidence type="ECO:0000313" key="3">
    <source>
        <dbReference type="Proteomes" id="UP000593572"/>
    </source>
</evidence>
<organism evidence="2 3">
    <name type="scientific">Gossypium lobatum</name>
    <dbReference type="NCBI Taxonomy" id="34289"/>
    <lineage>
        <taxon>Eukaryota</taxon>
        <taxon>Viridiplantae</taxon>
        <taxon>Streptophyta</taxon>
        <taxon>Embryophyta</taxon>
        <taxon>Tracheophyta</taxon>
        <taxon>Spermatophyta</taxon>
        <taxon>Magnoliopsida</taxon>
        <taxon>eudicotyledons</taxon>
        <taxon>Gunneridae</taxon>
        <taxon>Pentapetalae</taxon>
        <taxon>rosids</taxon>
        <taxon>malvids</taxon>
        <taxon>Malvales</taxon>
        <taxon>Malvaceae</taxon>
        <taxon>Malvoideae</taxon>
        <taxon>Gossypium</taxon>
    </lineage>
</organism>
<feature type="non-terminal residue" evidence="2">
    <location>
        <position position="63"/>
    </location>
</feature>
<dbReference type="AlphaFoldDB" id="A0A7J8MS98"/>
<keyword evidence="1" id="KW-0732">Signal</keyword>
<dbReference type="EMBL" id="JABEZX010000010">
    <property type="protein sequence ID" value="MBA0567601.1"/>
    <property type="molecule type" value="Genomic_DNA"/>
</dbReference>
<protein>
    <submittedName>
        <fullName evidence="2">Uncharacterized protein</fullName>
    </submittedName>
</protein>
<feature type="chain" id="PRO_5029739433" evidence="1">
    <location>
        <begin position="22"/>
        <end position="63"/>
    </location>
</feature>
<keyword evidence="3" id="KW-1185">Reference proteome</keyword>
<reference evidence="2 3" key="1">
    <citation type="journal article" date="2019" name="Genome Biol. Evol.">
        <title>Insights into the evolution of the New World diploid cottons (Gossypium, subgenus Houzingenia) based on genome sequencing.</title>
        <authorList>
            <person name="Grover C.E."/>
            <person name="Arick M.A. 2nd"/>
            <person name="Thrash A."/>
            <person name="Conover J.L."/>
            <person name="Sanders W.S."/>
            <person name="Peterson D.G."/>
            <person name="Frelichowski J.E."/>
            <person name="Scheffler J.A."/>
            <person name="Scheffler B.E."/>
            <person name="Wendel J.F."/>
        </authorList>
    </citation>
    <scope>NUCLEOTIDE SEQUENCE [LARGE SCALE GENOMIC DNA]</scope>
    <source>
        <strain evidence="2">157</strain>
        <tissue evidence="2">Leaf</tissue>
    </source>
</reference>
<sequence length="63" mass="6802">MAKNDILLVGALLFVLLFAYGVSVSEGRVSKADHYEAFVADKLVRSMIPMISGRQPPVIAPAQ</sequence>
<feature type="signal peptide" evidence="1">
    <location>
        <begin position="1"/>
        <end position="21"/>
    </location>
</feature>
<evidence type="ECO:0000313" key="2">
    <source>
        <dbReference type="EMBL" id="MBA0567601.1"/>
    </source>
</evidence>
<comment type="caution">
    <text evidence="2">The sequence shown here is derived from an EMBL/GenBank/DDBJ whole genome shotgun (WGS) entry which is preliminary data.</text>
</comment>
<gene>
    <name evidence="2" type="ORF">Golob_005152</name>
</gene>
<accession>A0A7J8MS98</accession>
<proteinExistence type="predicted"/>
<evidence type="ECO:0000256" key="1">
    <source>
        <dbReference type="SAM" id="SignalP"/>
    </source>
</evidence>
<dbReference type="Proteomes" id="UP000593572">
    <property type="component" value="Unassembled WGS sequence"/>
</dbReference>